<reference evidence="1 2" key="1">
    <citation type="submission" date="2019-03" db="EMBL/GenBank/DDBJ databases">
        <title>Genomic Encyclopedia of Type Strains, Phase IV (KMG-IV): sequencing the most valuable type-strain genomes for metagenomic binning, comparative biology and taxonomic classification.</title>
        <authorList>
            <person name="Goeker M."/>
        </authorList>
    </citation>
    <scope>NUCLEOTIDE SEQUENCE [LARGE SCALE GENOMIC DNA]</scope>
    <source>
        <strain evidence="1 2">DSM 25488</strain>
    </source>
</reference>
<evidence type="ECO:0000313" key="1">
    <source>
        <dbReference type="EMBL" id="TDR16371.1"/>
    </source>
</evidence>
<dbReference type="EMBL" id="SNZB01000008">
    <property type="protein sequence ID" value="TDR16371.1"/>
    <property type="molecule type" value="Genomic_DNA"/>
</dbReference>
<evidence type="ECO:0000313" key="2">
    <source>
        <dbReference type="Proteomes" id="UP000295724"/>
    </source>
</evidence>
<organism evidence="1 2">
    <name type="scientific">Marinicella litoralis</name>
    <dbReference type="NCBI Taxonomy" id="644220"/>
    <lineage>
        <taxon>Bacteria</taxon>
        <taxon>Pseudomonadati</taxon>
        <taxon>Pseudomonadota</taxon>
        <taxon>Gammaproteobacteria</taxon>
        <taxon>Lysobacterales</taxon>
        <taxon>Marinicellaceae</taxon>
        <taxon>Marinicella</taxon>
    </lineage>
</organism>
<dbReference type="RefSeq" id="WP_099020083.1">
    <property type="nucleotide sequence ID" value="NZ_NIHB01000006.1"/>
</dbReference>
<keyword evidence="2" id="KW-1185">Reference proteome</keyword>
<name>A0A4V3DH06_9GAMM</name>
<evidence type="ECO:0008006" key="3">
    <source>
        <dbReference type="Google" id="ProtNLM"/>
    </source>
</evidence>
<accession>A0A4V3DH06</accession>
<dbReference type="AlphaFoldDB" id="A0A4V3DH06"/>
<gene>
    <name evidence="1" type="ORF">C8D91_2898</name>
</gene>
<dbReference type="PROSITE" id="PS51257">
    <property type="entry name" value="PROKAR_LIPOPROTEIN"/>
    <property type="match status" value="1"/>
</dbReference>
<sequence length="455" mass="51754">MKTIIVFLFSIFILGCSNKVSLNIGESDYRVAKDDQTFIKKYEQDASMESRIIHKDESISVHLKQAFISDYSERFEKTLSYLFTNTVRGEIAIVARVFEQGQGEVLDFRNSATKNKGRLIYYSEDVRSGGQFLNLSMLPIYGPITYKGNPLIIQLTVLELDVGEAQQTKALLSTLATLGAKAYAPASPVMKSLEALGEQLLSGEQDDIELQYIFVLHPEGGRFQTAKYSQVATGDYIIMRQQPNKNIIEDGRKNRFDQQDWKSYRYCSEHGRIYIKDKDKDCSCDKTKNNLSFCEYRDQTYLIVQINSGFSALELDSVQTFLEFQEEMEQAVNNNSFDTKMSAAIDEYQTQVETSNKKTKVEKISNEVIAKVNLACTSDDEKIAKHYIQETFDRLVKKANLPDGITDFTNDQWSRMLFEIRKLSGNPYDIEKDKINAVTDGPALAALLNCNVKLN</sequence>
<dbReference type="OrthoDB" id="7067117at2"/>
<protein>
    <recommendedName>
        <fullName evidence="3">Lipoprotein</fullName>
    </recommendedName>
</protein>
<proteinExistence type="predicted"/>
<dbReference type="Proteomes" id="UP000295724">
    <property type="component" value="Unassembled WGS sequence"/>
</dbReference>
<comment type="caution">
    <text evidence="1">The sequence shown here is derived from an EMBL/GenBank/DDBJ whole genome shotgun (WGS) entry which is preliminary data.</text>
</comment>